<organism evidence="2">
    <name type="scientific">Microvirga ossetica</name>
    <dbReference type="NCBI Taxonomy" id="1882682"/>
    <lineage>
        <taxon>Bacteria</taxon>
        <taxon>Pseudomonadati</taxon>
        <taxon>Pseudomonadota</taxon>
        <taxon>Alphaproteobacteria</taxon>
        <taxon>Hyphomicrobiales</taxon>
        <taxon>Methylobacteriaceae</taxon>
        <taxon>Microvirga</taxon>
    </lineage>
</organism>
<dbReference type="InterPro" id="IPR051043">
    <property type="entry name" value="Sulfatase_Mod_Factor_Kinase"/>
</dbReference>
<name>A0A1B2EU13_9HYPH</name>
<feature type="domain" description="Sulfatase-modifying factor enzyme-like" evidence="1">
    <location>
        <begin position="41"/>
        <end position="279"/>
    </location>
</feature>
<dbReference type="PANTHER" id="PTHR23150:SF19">
    <property type="entry name" value="FORMYLGLYCINE-GENERATING ENZYME"/>
    <property type="match status" value="1"/>
</dbReference>
<dbReference type="InterPro" id="IPR005532">
    <property type="entry name" value="SUMF_dom"/>
</dbReference>
<dbReference type="KEGG" id="moc:BB934_34755"/>
<gene>
    <name evidence="2" type="ORF">BB934_34755</name>
</gene>
<dbReference type="RefSeq" id="WP_099514451.1">
    <property type="nucleotide sequence ID" value="NZ_CP016618.1"/>
</dbReference>
<reference evidence="2" key="1">
    <citation type="submission" date="2016-07" db="EMBL/GenBank/DDBJ databases">
        <title>Microvirga ossetica sp. nov. a new species of rhizobia isolated from root nodules of the legume species Vicia alpestris Steven originated from North Ossetia region in the Caucasus.</title>
        <authorList>
            <person name="Safronova V.I."/>
            <person name="Kuznetsova I.G."/>
            <person name="Sazanova A.L."/>
            <person name="Belimov A."/>
            <person name="Andronov E."/>
            <person name="Osledkin Y.S."/>
            <person name="Onishchuk O.P."/>
            <person name="Kurchak O.N."/>
            <person name="Shaposhnikov A.I."/>
            <person name="Willems A."/>
            <person name="Tikhonovich I.A."/>
        </authorList>
    </citation>
    <scope>NUCLEOTIDE SEQUENCE [LARGE SCALE GENOMIC DNA]</scope>
    <source>
        <strain evidence="2">V5/3M</strain>
        <plasmid evidence="2">unnamed3</plasmid>
    </source>
</reference>
<sequence length="282" mass="31777">MNIRTTLFACIAFVVLPILNDPAHSQEALPGSIYKNSSGIEFLPIPAGKFLMGSPDSDSDREARAFEKPQHEVTISRPFYLSRFEVTQAQWEAVMDSNPYTLDRSNPYYNLPGMAERITRPHHPATVSWNDAQEFIARLNRMEGGNRYRLPTEAEWEYAARAGTTTAYSFGDNDADLGRHAWFGEDFATGGTHPVGQKAPNPWGLHDVHGNAWEWVQDWFDPAYYASSPSVDPTGPQQGSKRVVRGGSWHSTATSWRMAFRRDYDPDYRGISIGFRLLRAAD</sequence>
<evidence type="ECO:0000313" key="2">
    <source>
        <dbReference type="EMBL" id="ANY83439.1"/>
    </source>
</evidence>
<dbReference type="InterPro" id="IPR016187">
    <property type="entry name" value="CTDL_fold"/>
</dbReference>
<evidence type="ECO:0000259" key="1">
    <source>
        <dbReference type="Pfam" id="PF03781"/>
    </source>
</evidence>
<dbReference type="PANTHER" id="PTHR23150">
    <property type="entry name" value="SULFATASE MODIFYING FACTOR 1, 2"/>
    <property type="match status" value="1"/>
</dbReference>
<geneLocation type="plasmid" evidence="2">
    <name>unnamed3</name>
</geneLocation>
<keyword evidence="2" id="KW-0614">Plasmid</keyword>
<protein>
    <recommendedName>
        <fullName evidence="1">Sulfatase-modifying factor enzyme-like domain-containing protein</fullName>
    </recommendedName>
</protein>
<dbReference type="AlphaFoldDB" id="A0A1B2EU13"/>
<dbReference type="Pfam" id="PF03781">
    <property type="entry name" value="FGE-sulfatase"/>
    <property type="match status" value="1"/>
</dbReference>
<dbReference type="SUPFAM" id="SSF56436">
    <property type="entry name" value="C-type lectin-like"/>
    <property type="match status" value="1"/>
</dbReference>
<dbReference type="EMBL" id="CP016618">
    <property type="protein sequence ID" value="ANY83439.1"/>
    <property type="molecule type" value="Genomic_DNA"/>
</dbReference>
<dbReference type="Gene3D" id="3.90.1580.10">
    <property type="entry name" value="paralog of FGE (formylglycine-generating enzyme)"/>
    <property type="match status" value="1"/>
</dbReference>
<proteinExistence type="predicted"/>
<accession>A0A1B2EU13</accession>
<dbReference type="InterPro" id="IPR042095">
    <property type="entry name" value="SUMF_sf"/>
</dbReference>
<dbReference type="OrthoDB" id="9768004at2"/>
<dbReference type="GO" id="GO:0120147">
    <property type="term" value="F:formylglycine-generating oxidase activity"/>
    <property type="evidence" value="ECO:0007669"/>
    <property type="project" value="TreeGrafter"/>
</dbReference>